<organism evidence="2 3">
    <name type="scientific">Actinoplanes xinjiangensis</name>
    <dbReference type="NCBI Taxonomy" id="512350"/>
    <lineage>
        <taxon>Bacteria</taxon>
        <taxon>Bacillati</taxon>
        <taxon>Actinomycetota</taxon>
        <taxon>Actinomycetes</taxon>
        <taxon>Micromonosporales</taxon>
        <taxon>Micromonosporaceae</taxon>
        <taxon>Actinoplanes</taxon>
    </lineage>
</organism>
<dbReference type="SUPFAM" id="SSF56349">
    <property type="entry name" value="DNA breaking-rejoining enzymes"/>
    <property type="match status" value="1"/>
</dbReference>
<dbReference type="InterPro" id="IPR013762">
    <property type="entry name" value="Integrase-like_cat_sf"/>
</dbReference>
<dbReference type="InterPro" id="IPR011010">
    <property type="entry name" value="DNA_brk_join_enz"/>
</dbReference>
<reference evidence="2 3" key="1">
    <citation type="submission" date="2018-05" db="EMBL/GenBank/DDBJ databases">
        <title>Genomic Encyclopedia of Archaeal and Bacterial Type Strains, Phase II (KMG-II): from individual species to whole genera.</title>
        <authorList>
            <person name="Goeker M."/>
        </authorList>
    </citation>
    <scope>NUCLEOTIDE SEQUENCE [LARGE SCALE GENOMIC DNA]</scope>
    <source>
        <strain evidence="2 3">DSM 45184</strain>
    </source>
</reference>
<comment type="caution">
    <text evidence="2">The sequence shown here is derived from an EMBL/GenBank/DDBJ whole genome shotgun (WGS) entry which is preliminary data.</text>
</comment>
<dbReference type="Gene3D" id="1.10.443.10">
    <property type="entry name" value="Intergrase catalytic core"/>
    <property type="match status" value="2"/>
</dbReference>
<dbReference type="AlphaFoldDB" id="A0A316ECA1"/>
<gene>
    <name evidence="2" type="ORF">BC793_15610</name>
</gene>
<dbReference type="OrthoDB" id="9803188at2"/>
<evidence type="ECO:0000313" key="3">
    <source>
        <dbReference type="Proteomes" id="UP000245697"/>
    </source>
</evidence>
<name>A0A316ECA1_9ACTN</name>
<evidence type="ECO:0000256" key="1">
    <source>
        <dbReference type="ARBA" id="ARBA00023172"/>
    </source>
</evidence>
<dbReference type="GO" id="GO:0006310">
    <property type="term" value="P:DNA recombination"/>
    <property type="evidence" value="ECO:0007669"/>
    <property type="project" value="UniProtKB-KW"/>
</dbReference>
<protein>
    <recommendedName>
        <fullName evidence="4">Phage integrase family protein</fullName>
    </recommendedName>
</protein>
<keyword evidence="1" id="KW-0233">DNA recombination</keyword>
<dbReference type="Proteomes" id="UP000245697">
    <property type="component" value="Unassembled WGS sequence"/>
</dbReference>
<evidence type="ECO:0000313" key="2">
    <source>
        <dbReference type="EMBL" id="PWK27228.1"/>
    </source>
</evidence>
<dbReference type="EMBL" id="QGGR01000056">
    <property type="protein sequence ID" value="PWK27228.1"/>
    <property type="molecule type" value="Genomic_DNA"/>
</dbReference>
<dbReference type="GO" id="GO:0003677">
    <property type="term" value="F:DNA binding"/>
    <property type="evidence" value="ECO:0007669"/>
    <property type="project" value="InterPro"/>
</dbReference>
<accession>A0A316ECA1</accession>
<evidence type="ECO:0008006" key="4">
    <source>
        <dbReference type="Google" id="ProtNLM"/>
    </source>
</evidence>
<dbReference type="RefSeq" id="WP_109603285.1">
    <property type="nucleotide sequence ID" value="NZ_BONA01000118.1"/>
</dbReference>
<keyword evidence="3" id="KW-1185">Reference proteome</keyword>
<dbReference type="GO" id="GO:0015074">
    <property type="term" value="P:DNA integration"/>
    <property type="evidence" value="ECO:0007669"/>
    <property type="project" value="InterPro"/>
</dbReference>
<proteinExistence type="predicted"/>
<sequence>MITNLVVRLHGKGDEIRTVPVPHDARKALRTWLDERGREPGPLWIGQRGWLTVSSITRAVLAVGADPAQIQALLGHASIETSARYFRAGADEQAAIVETVFDT</sequence>